<dbReference type="GO" id="GO:0003677">
    <property type="term" value="F:DNA binding"/>
    <property type="evidence" value="ECO:0007669"/>
    <property type="project" value="InterPro"/>
</dbReference>
<evidence type="ECO:0000313" key="3">
    <source>
        <dbReference type="Proteomes" id="UP000463883"/>
    </source>
</evidence>
<dbReference type="Pfam" id="PF07508">
    <property type="entry name" value="Recombinase"/>
    <property type="match status" value="1"/>
</dbReference>
<evidence type="ECO:0000313" key="2">
    <source>
        <dbReference type="EMBL" id="QHI73317.1"/>
    </source>
</evidence>
<dbReference type="Proteomes" id="UP000463883">
    <property type="component" value="Chromosome"/>
</dbReference>
<reference evidence="2 3" key="1">
    <citation type="submission" date="2020-01" db="EMBL/GenBank/DDBJ databases">
        <title>Genomic analysis of Aminipila sp. CBA3637.</title>
        <authorList>
            <person name="Kim Y.B."/>
            <person name="Roh S.W."/>
        </authorList>
    </citation>
    <scope>NUCLEOTIDE SEQUENCE [LARGE SCALE GENOMIC DNA]</scope>
    <source>
        <strain evidence="2 3">CBA3637</strain>
    </source>
</reference>
<dbReference type="InterPro" id="IPR011109">
    <property type="entry name" value="DNA_bind_recombinase_dom"/>
</dbReference>
<name>A0A6P1MHF6_9FIRM</name>
<accession>A0A6P1MHF6</accession>
<dbReference type="KEGG" id="amic:Ami3637_13870"/>
<evidence type="ECO:0000259" key="1">
    <source>
        <dbReference type="Pfam" id="PF07508"/>
    </source>
</evidence>
<sequence>MITDFLEHKQQKNKGQEKQLYFMDHHEPIINRETWDMAREEYSRRSIIVDEKSKYSNRYWCSGKVKCGVCGANCVTRTSLTKNYRWRAWQCSQAYTYGKPKTDDTGNKKGCTNKLINEKNLISCVHFALQHITFLKEEIYEEMQEEINGFQGYNCKELISSLKKEIKVLDGKKEKLIDLYLEKRITQEEFEKMKRKYTSSIGEKQHNLKKIEKNNDIKFNSANIMEQIKKILFLNMPAPELYAEIVEKIILYENRNLDIFFMYIPDPVCIHYETTGKGESYKTECNIRN</sequence>
<organism evidence="2 3">
    <name type="scientific">Aminipila terrae</name>
    <dbReference type="NCBI Taxonomy" id="2697030"/>
    <lineage>
        <taxon>Bacteria</taxon>
        <taxon>Bacillati</taxon>
        <taxon>Bacillota</taxon>
        <taxon>Clostridia</taxon>
        <taxon>Peptostreptococcales</taxon>
        <taxon>Anaerovoracaceae</taxon>
        <taxon>Aminipila</taxon>
    </lineage>
</organism>
<dbReference type="AlphaFoldDB" id="A0A6P1MHF6"/>
<dbReference type="InterPro" id="IPR038109">
    <property type="entry name" value="DNA_bind_recomb_sf"/>
</dbReference>
<keyword evidence="3" id="KW-1185">Reference proteome</keyword>
<dbReference type="EMBL" id="CP047591">
    <property type="protein sequence ID" value="QHI73317.1"/>
    <property type="molecule type" value="Genomic_DNA"/>
</dbReference>
<dbReference type="Gene3D" id="3.90.1750.20">
    <property type="entry name" value="Putative Large Serine Recombinase, Chain B, Domain 2"/>
    <property type="match status" value="1"/>
</dbReference>
<feature type="domain" description="Recombinase" evidence="1">
    <location>
        <begin position="8"/>
        <end position="45"/>
    </location>
</feature>
<dbReference type="GO" id="GO:0000150">
    <property type="term" value="F:DNA strand exchange activity"/>
    <property type="evidence" value="ECO:0007669"/>
    <property type="project" value="InterPro"/>
</dbReference>
<proteinExistence type="predicted"/>
<gene>
    <name evidence="2" type="ORF">Ami3637_13870</name>
</gene>
<protein>
    <recommendedName>
        <fullName evidence="1">Recombinase domain-containing protein</fullName>
    </recommendedName>
</protein>